<organism evidence="2 3">
    <name type="scientific">Paralvinella palmiformis</name>
    <dbReference type="NCBI Taxonomy" id="53620"/>
    <lineage>
        <taxon>Eukaryota</taxon>
        <taxon>Metazoa</taxon>
        <taxon>Spiralia</taxon>
        <taxon>Lophotrochozoa</taxon>
        <taxon>Annelida</taxon>
        <taxon>Polychaeta</taxon>
        <taxon>Sedentaria</taxon>
        <taxon>Canalipalpata</taxon>
        <taxon>Terebellida</taxon>
        <taxon>Terebelliformia</taxon>
        <taxon>Alvinellidae</taxon>
        <taxon>Paralvinella</taxon>
    </lineage>
</organism>
<keyword evidence="1" id="KW-0472">Membrane</keyword>
<keyword evidence="1" id="KW-0812">Transmembrane</keyword>
<keyword evidence="3" id="KW-1185">Reference proteome</keyword>
<comment type="caution">
    <text evidence="2">The sequence shown here is derived from an EMBL/GenBank/DDBJ whole genome shotgun (WGS) entry which is preliminary data.</text>
</comment>
<evidence type="ECO:0000313" key="3">
    <source>
        <dbReference type="Proteomes" id="UP001208570"/>
    </source>
</evidence>
<dbReference type="Proteomes" id="UP001208570">
    <property type="component" value="Unassembled WGS sequence"/>
</dbReference>
<proteinExistence type="predicted"/>
<accession>A0AAD9J2A4</accession>
<feature type="transmembrane region" description="Helical" evidence="1">
    <location>
        <begin position="76"/>
        <end position="93"/>
    </location>
</feature>
<evidence type="ECO:0000256" key="1">
    <source>
        <dbReference type="SAM" id="Phobius"/>
    </source>
</evidence>
<keyword evidence="1" id="KW-1133">Transmembrane helix</keyword>
<dbReference type="EMBL" id="JAODUP010000740">
    <property type="protein sequence ID" value="KAK2144645.1"/>
    <property type="molecule type" value="Genomic_DNA"/>
</dbReference>
<gene>
    <name evidence="2" type="ORF">LSH36_740g01073</name>
</gene>
<dbReference type="PANTHER" id="PTHR38636:SF1">
    <property type="entry name" value="CHLORIDE CHANNEL PROTEIN CLC-D"/>
    <property type="match status" value="1"/>
</dbReference>
<dbReference type="PANTHER" id="PTHR38636">
    <property type="entry name" value="PROTEIN CBG20488"/>
    <property type="match status" value="1"/>
</dbReference>
<name>A0AAD9J2A4_9ANNE</name>
<protein>
    <submittedName>
        <fullName evidence="2">Uncharacterized protein</fullName>
    </submittedName>
</protein>
<dbReference type="AlphaFoldDB" id="A0AAD9J2A4"/>
<feature type="transmembrane region" description="Helical" evidence="1">
    <location>
        <begin position="140"/>
        <end position="159"/>
    </location>
</feature>
<reference evidence="2" key="1">
    <citation type="journal article" date="2023" name="Mol. Biol. Evol.">
        <title>Third-Generation Sequencing Reveals the Adaptive Role of the Epigenome in Three Deep-Sea Polychaetes.</title>
        <authorList>
            <person name="Perez M."/>
            <person name="Aroh O."/>
            <person name="Sun Y."/>
            <person name="Lan Y."/>
            <person name="Juniper S.K."/>
            <person name="Young C.R."/>
            <person name="Angers B."/>
            <person name="Qian P.Y."/>
        </authorList>
    </citation>
    <scope>NUCLEOTIDE SEQUENCE</scope>
    <source>
        <strain evidence="2">P08H-3</strain>
    </source>
</reference>
<feature type="transmembrane region" description="Helical" evidence="1">
    <location>
        <begin position="37"/>
        <end position="55"/>
    </location>
</feature>
<evidence type="ECO:0000313" key="2">
    <source>
        <dbReference type="EMBL" id="KAK2144645.1"/>
    </source>
</evidence>
<dbReference type="Pfam" id="PF08560">
    <property type="entry name" value="DUF1757"/>
    <property type="match status" value="1"/>
</dbReference>
<sequence>MGSSYLKNHLGYSLTEAEFEDIPNPYLELNSHVTMKTIQAGTLLGTLVFGPLAAVRKQSTRNWAGIVQKATRFGRNGMIIGVGLGPLLVYARTMKDPQEKIIDRDFRLRHNRGQVRVDRGAIVGGIIGVGANTLLGKPKLIGGLVGITAGVIGMAVYNINQK</sequence>
<dbReference type="InterPro" id="IPR013869">
    <property type="entry name" value="DUF1757"/>
</dbReference>